<accession>A0ABR3QDL8</accession>
<proteinExistence type="predicted"/>
<evidence type="ECO:0000313" key="1">
    <source>
        <dbReference type="EMBL" id="KAL1412810.1"/>
    </source>
</evidence>
<protein>
    <recommendedName>
        <fullName evidence="3">Alpha-1,6-mannosyl-glycoprotein 6-beta-N-acetylglucosaminyltransferase</fullName>
    </recommendedName>
</protein>
<gene>
    <name evidence="1" type="ORF">Q8F55_000558</name>
</gene>
<organism evidence="1 2">
    <name type="scientific">Vanrija albida</name>
    <dbReference type="NCBI Taxonomy" id="181172"/>
    <lineage>
        <taxon>Eukaryota</taxon>
        <taxon>Fungi</taxon>
        <taxon>Dikarya</taxon>
        <taxon>Basidiomycota</taxon>
        <taxon>Agaricomycotina</taxon>
        <taxon>Tremellomycetes</taxon>
        <taxon>Trichosporonales</taxon>
        <taxon>Trichosporonaceae</taxon>
        <taxon>Vanrija</taxon>
    </lineage>
</organism>
<sequence>MTRRSARALIAYLAASIVVGLLFLSSPGGRGYSWRNEDARRPSASTDARAHALRQLTAVKSPDPEYRKDQPRQNWAHTAAEGFDSGHMWYSETKLRELTACAVRNDCHPNAYKVVIFSGWYCHTTFFRNFAAGEATWCNSMRNSLDRQGYTVLLARDNHEYAYHLYRQIPDLVVAVIGDTRNGHGDFADFFKTKERPDGIPAWKFFHFGFFGTRDTTIVGNKWVVHALPEWKDYKGQEASWTYLGYDLPLADPKEVVPFHERPHRVWILAKDVSYFYDNGELLPWPLEFFERADKELKQRWPDFEFVGSFNDKRYIITQHAKDKDAPKKTPRAQPKGIVALGGKVGGEEGTSLDAAGFRRELANSRVLLGIGRPTVSPSPYQAFMLGVPFINPYIPAHGDPDGTGHQRTWHWTQHDSLHFEEPPYVYNVRRRSYEAFLDAIIRAMETEAPPKRMEWITEEAQDRRMREFMEFDWRSLAAEILEQRLAGNETQHGKGPWIEQRYIPEKPGIFEL</sequence>
<dbReference type="Proteomes" id="UP001565368">
    <property type="component" value="Unassembled WGS sequence"/>
</dbReference>
<reference evidence="1 2" key="1">
    <citation type="submission" date="2023-08" db="EMBL/GenBank/DDBJ databases">
        <title>Annotated Genome Sequence of Vanrija albida AlHP1.</title>
        <authorList>
            <person name="Herzog R."/>
        </authorList>
    </citation>
    <scope>NUCLEOTIDE SEQUENCE [LARGE SCALE GENOMIC DNA]</scope>
    <source>
        <strain evidence="1 2">AlHP1</strain>
    </source>
</reference>
<evidence type="ECO:0000313" key="2">
    <source>
        <dbReference type="Proteomes" id="UP001565368"/>
    </source>
</evidence>
<comment type="caution">
    <text evidence="1">The sequence shown here is derived from an EMBL/GenBank/DDBJ whole genome shotgun (WGS) entry which is preliminary data.</text>
</comment>
<keyword evidence="2" id="KW-1185">Reference proteome</keyword>
<evidence type="ECO:0008006" key="3">
    <source>
        <dbReference type="Google" id="ProtNLM"/>
    </source>
</evidence>
<dbReference type="EMBL" id="JBBXJM010000001">
    <property type="protein sequence ID" value="KAL1412810.1"/>
    <property type="molecule type" value="Genomic_DNA"/>
</dbReference>
<dbReference type="RefSeq" id="XP_069212754.1">
    <property type="nucleotide sequence ID" value="XM_069349210.1"/>
</dbReference>
<name>A0ABR3QDL8_9TREE</name>
<dbReference type="GeneID" id="95981601"/>